<dbReference type="InterPro" id="IPR013325">
    <property type="entry name" value="RNA_pol_sigma_r2"/>
</dbReference>
<reference evidence="1" key="1">
    <citation type="submission" date="2019-11" db="EMBL/GenBank/DDBJ databases">
        <authorList>
            <person name="Feng L."/>
        </authorList>
    </citation>
    <scope>NUCLEOTIDE SEQUENCE</scope>
    <source>
        <strain evidence="1">CTertiumLFYP3</strain>
    </source>
</reference>
<protein>
    <submittedName>
        <fullName evidence="1">Uncharacterized protein</fullName>
    </submittedName>
</protein>
<sequence>MDKDLIINLYKEQFNIICLYLIKCGCRTSDVEDIVQDSFIKAMEYITEVNNKSYFFWNNYRASILKKELFQKTAPLIFLILRINPINNPWS</sequence>
<gene>
    <name evidence="1" type="ORF">CTLFYP3_00754</name>
</gene>
<organism evidence="1">
    <name type="scientific">Clostridium tertium</name>
    <dbReference type="NCBI Taxonomy" id="1559"/>
    <lineage>
        <taxon>Bacteria</taxon>
        <taxon>Bacillati</taxon>
        <taxon>Bacillota</taxon>
        <taxon>Clostridia</taxon>
        <taxon>Eubacteriales</taxon>
        <taxon>Clostridiaceae</taxon>
        <taxon>Clostridium</taxon>
    </lineage>
</organism>
<dbReference type="SUPFAM" id="SSF88946">
    <property type="entry name" value="Sigma2 domain of RNA polymerase sigma factors"/>
    <property type="match status" value="1"/>
</dbReference>
<dbReference type="GO" id="GO:0003700">
    <property type="term" value="F:DNA-binding transcription factor activity"/>
    <property type="evidence" value="ECO:0007669"/>
    <property type="project" value="InterPro"/>
</dbReference>
<dbReference type="EMBL" id="CACRTO010000007">
    <property type="protein sequence ID" value="VYT81890.1"/>
    <property type="molecule type" value="Genomic_DNA"/>
</dbReference>
<evidence type="ECO:0000313" key="1">
    <source>
        <dbReference type="EMBL" id="VYT81890.1"/>
    </source>
</evidence>
<accession>A0A6N2ZVY9</accession>
<dbReference type="GO" id="GO:0006352">
    <property type="term" value="P:DNA-templated transcription initiation"/>
    <property type="evidence" value="ECO:0007669"/>
    <property type="project" value="InterPro"/>
</dbReference>
<proteinExistence type="predicted"/>
<dbReference type="RefSeq" id="WP_156625160.1">
    <property type="nucleotide sequence ID" value="NZ_CACRTO010000007.1"/>
</dbReference>
<dbReference type="AlphaFoldDB" id="A0A6N2ZVY9"/>
<name>A0A6N2ZVY9_9CLOT</name>